<dbReference type="GO" id="GO:0004856">
    <property type="term" value="F:D-xylulokinase activity"/>
    <property type="evidence" value="ECO:0007669"/>
    <property type="project" value="UniProtKB-EC"/>
</dbReference>
<dbReference type="InterPro" id="IPR018483">
    <property type="entry name" value="Carb_kinase_FGGY_CS"/>
</dbReference>
<dbReference type="Pfam" id="PF02782">
    <property type="entry name" value="FGGY_C"/>
    <property type="match status" value="1"/>
</dbReference>
<dbReference type="InterPro" id="IPR050406">
    <property type="entry name" value="FGGY_Carb_Kinase"/>
</dbReference>
<evidence type="ECO:0000259" key="3">
    <source>
        <dbReference type="Pfam" id="PF00370"/>
    </source>
</evidence>
<dbReference type="InterPro" id="IPR043129">
    <property type="entry name" value="ATPase_NBD"/>
</dbReference>
<sequence>MYDRLILSHNLGTTGDKAVVYDEKGRIISSWLSLYRVIYKEGNEVEQDPNDWWRAVCESTRKVMRGINEKSIAVVTFSGQMMGCLCLDKAGDPIGNAIIWADMRSDKESKQLASQIDENLFFHITGHKMSASYTLSKLLWIMNHRPEQFAKTSKVVQAKDYIVYRLTGEIVTDYSDASGTNLFNLTKREWSRTLTSIIGISPKILPDAIPSTEIAGHVTLEASIATGLLPGTPVVIGAGDGVCAAIGGGCTTDEDAYLYYGSSAWIGMTKKTPYWEPQMRTFNWAFIQPDQASPCGTMQAAGSSLDWLKDELAREEVNQAEIQRANPQHLIEMLVSESPPGANGLLFLPYLMGERSPYWNPQARGALLGLKKNSRRADVFRACYEGVALNLKIIWEALKPINKAQQLVVIGGQANSDINKHIIADTFGIPVVSHNHLKDSKNFGAAIIGGMGIGMYENAHVVKTLLHFERCIEPVAENVEFYNRLLPLYEDVYHDLVEHYQKSEQFTHYSEVAHA</sequence>
<evidence type="ECO:0000256" key="2">
    <source>
        <dbReference type="ARBA" id="ARBA00022777"/>
    </source>
</evidence>
<dbReference type="SUPFAM" id="SSF53067">
    <property type="entry name" value="Actin-like ATPase domain"/>
    <property type="match status" value="2"/>
</dbReference>
<comment type="caution">
    <text evidence="5">The sequence shown here is derived from an EMBL/GenBank/DDBJ whole genome shotgun (WGS) entry which is preliminary data.</text>
</comment>
<feature type="domain" description="Carbohydrate kinase FGGY N-terminal" evidence="3">
    <location>
        <begin position="6"/>
        <end position="247"/>
    </location>
</feature>
<keyword evidence="1 5" id="KW-0808">Transferase</keyword>
<dbReference type="InterPro" id="IPR018485">
    <property type="entry name" value="FGGY_C"/>
</dbReference>
<dbReference type="PROSITE" id="PS00933">
    <property type="entry name" value="FGGY_KINASES_1"/>
    <property type="match status" value="1"/>
</dbReference>
<keyword evidence="2 5" id="KW-0418">Kinase</keyword>
<dbReference type="EC" id="2.7.1.17" evidence="5"/>
<organism evidence="5">
    <name type="scientific">bioreactor metagenome</name>
    <dbReference type="NCBI Taxonomy" id="1076179"/>
    <lineage>
        <taxon>unclassified sequences</taxon>
        <taxon>metagenomes</taxon>
        <taxon>ecological metagenomes</taxon>
    </lineage>
</organism>
<proteinExistence type="predicted"/>
<dbReference type="PIRSF" id="PIRSF000538">
    <property type="entry name" value="GlpK"/>
    <property type="match status" value="1"/>
</dbReference>
<dbReference type="PANTHER" id="PTHR43095">
    <property type="entry name" value="SUGAR KINASE"/>
    <property type="match status" value="1"/>
</dbReference>
<feature type="domain" description="Carbohydrate kinase FGGY C-terminal" evidence="4">
    <location>
        <begin position="257"/>
        <end position="451"/>
    </location>
</feature>
<evidence type="ECO:0000259" key="4">
    <source>
        <dbReference type="Pfam" id="PF02782"/>
    </source>
</evidence>
<accession>A0A644XTE8</accession>
<dbReference type="CDD" id="cd07805">
    <property type="entry name" value="ASKHA_NBD_FGGY_CvXK-like"/>
    <property type="match status" value="1"/>
</dbReference>
<evidence type="ECO:0000256" key="1">
    <source>
        <dbReference type="ARBA" id="ARBA00022679"/>
    </source>
</evidence>
<dbReference type="AlphaFoldDB" id="A0A644XTE8"/>
<dbReference type="EMBL" id="VSSQ01003098">
    <property type="protein sequence ID" value="MPM19038.1"/>
    <property type="molecule type" value="Genomic_DNA"/>
</dbReference>
<gene>
    <name evidence="5" type="primary">xylB_13</name>
    <name evidence="5" type="ORF">SDC9_65456</name>
</gene>
<dbReference type="InterPro" id="IPR000577">
    <property type="entry name" value="Carb_kinase_FGGY"/>
</dbReference>
<dbReference type="Pfam" id="PF00370">
    <property type="entry name" value="FGGY_N"/>
    <property type="match status" value="1"/>
</dbReference>
<reference evidence="5" key="1">
    <citation type="submission" date="2019-08" db="EMBL/GenBank/DDBJ databases">
        <authorList>
            <person name="Kucharzyk K."/>
            <person name="Murdoch R.W."/>
            <person name="Higgins S."/>
            <person name="Loffler F."/>
        </authorList>
    </citation>
    <scope>NUCLEOTIDE SEQUENCE</scope>
</reference>
<dbReference type="PANTHER" id="PTHR43095:SF5">
    <property type="entry name" value="XYLULOSE KINASE"/>
    <property type="match status" value="1"/>
</dbReference>
<evidence type="ECO:0000313" key="5">
    <source>
        <dbReference type="EMBL" id="MPM19038.1"/>
    </source>
</evidence>
<dbReference type="Gene3D" id="3.30.420.40">
    <property type="match status" value="2"/>
</dbReference>
<name>A0A644XTE8_9ZZZZ</name>
<protein>
    <submittedName>
        <fullName evidence="5">Xylulose kinase</fullName>
        <ecNumber evidence="5">2.7.1.17</ecNumber>
    </submittedName>
</protein>
<dbReference type="InterPro" id="IPR018484">
    <property type="entry name" value="FGGY_N"/>
</dbReference>